<gene>
    <name evidence="1" type="ORF">SORBI_3001G542150</name>
</gene>
<dbReference type="Gramene" id="OQU93473">
    <property type="protein sequence ID" value="OQU93473"/>
    <property type="gene ID" value="SORBI_3001G542150"/>
</dbReference>
<dbReference type="ExpressionAtlas" id="A0A1Z5SC10">
    <property type="expression patterns" value="baseline and differential"/>
</dbReference>
<name>A0A1Z5SC10_SORBI</name>
<evidence type="ECO:0000313" key="1">
    <source>
        <dbReference type="EMBL" id="OQU93473.1"/>
    </source>
</evidence>
<proteinExistence type="predicted"/>
<evidence type="ECO:0000313" key="2">
    <source>
        <dbReference type="Proteomes" id="UP000000768"/>
    </source>
</evidence>
<reference evidence="1 2" key="1">
    <citation type="journal article" date="2009" name="Nature">
        <title>The Sorghum bicolor genome and the diversification of grasses.</title>
        <authorList>
            <person name="Paterson A.H."/>
            <person name="Bowers J.E."/>
            <person name="Bruggmann R."/>
            <person name="Dubchak I."/>
            <person name="Grimwood J."/>
            <person name="Gundlach H."/>
            <person name="Haberer G."/>
            <person name="Hellsten U."/>
            <person name="Mitros T."/>
            <person name="Poliakov A."/>
            <person name="Schmutz J."/>
            <person name="Spannagl M."/>
            <person name="Tang H."/>
            <person name="Wang X."/>
            <person name="Wicker T."/>
            <person name="Bharti A.K."/>
            <person name="Chapman J."/>
            <person name="Feltus F.A."/>
            <person name="Gowik U."/>
            <person name="Grigoriev I.V."/>
            <person name="Lyons E."/>
            <person name="Maher C.A."/>
            <person name="Martis M."/>
            <person name="Narechania A."/>
            <person name="Otillar R.P."/>
            <person name="Penning B.W."/>
            <person name="Salamov A.A."/>
            <person name="Wang Y."/>
            <person name="Zhang L."/>
            <person name="Carpita N.C."/>
            <person name="Freeling M."/>
            <person name="Gingle A.R."/>
            <person name="Hash C.T."/>
            <person name="Keller B."/>
            <person name="Klein P."/>
            <person name="Kresovich S."/>
            <person name="McCann M.C."/>
            <person name="Ming R."/>
            <person name="Peterson D.G."/>
            <person name="Mehboob-ur-Rahman"/>
            <person name="Ware D."/>
            <person name="Westhoff P."/>
            <person name="Mayer K.F."/>
            <person name="Messing J."/>
            <person name="Rokhsar D.S."/>
        </authorList>
    </citation>
    <scope>NUCLEOTIDE SEQUENCE [LARGE SCALE GENOMIC DNA]</scope>
    <source>
        <strain evidence="2">cv. BTx623</strain>
    </source>
</reference>
<protein>
    <submittedName>
        <fullName evidence="1">Uncharacterized protein</fullName>
    </submittedName>
</protein>
<reference evidence="2" key="2">
    <citation type="journal article" date="2018" name="Plant J.">
        <title>The Sorghum bicolor reference genome: improved assembly, gene annotations, a transcriptome atlas, and signatures of genome organization.</title>
        <authorList>
            <person name="McCormick R.F."/>
            <person name="Truong S.K."/>
            <person name="Sreedasyam A."/>
            <person name="Jenkins J."/>
            <person name="Shu S."/>
            <person name="Sims D."/>
            <person name="Kennedy M."/>
            <person name="Amirebrahimi M."/>
            <person name="Weers B.D."/>
            <person name="McKinley B."/>
            <person name="Mattison A."/>
            <person name="Morishige D.T."/>
            <person name="Grimwood J."/>
            <person name="Schmutz J."/>
            <person name="Mullet J.E."/>
        </authorList>
    </citation>
    <scope>NUCLEOTIDE SEQUENCE [LARGE SCALE GENOMIC DNA]</scope>
    <source>
        <strain evidence="2">cv. BTx623</strain>
    </source>
</reference>
<dbReference type="InParanoid" id="A0A1Z5SC10"/>
<dbReference type="EMBL" id="CM000760">
    <property type="protein sequence ID" value="OQU93473.1"/>
    <property type="molecule type" value="Genomic_DNA"/>
</dbReference>
<accession>A0A1Z5SC10</accession>
<keyword evidence="2" id="KW-1185">Reference proteome</keyword>
<dbReference type="AlphaFoldDB" id="A0A1Z5SC10"/>
<sequence length="170" mass="18386">MDGLELEDDADQCKAPVWCGGCRSPVSTNSSPLLLRTTCRRRCSTTVPRRPRPLGLNPARLLNLPLLALPCFTPSKTRETLPPGGSCGDLVQFLSQAVAAVREALPPSQRRARGPLSMGGGAGASPLPAAVLLHHLLYLGLTAQPTPSWIYNCRKSRCRLVPYEQPNNHQ</sequence>
<organism evidence="1 2">
    <name type="scientific">Sorghum bicolor</name>
    <name type="common">Sorghum</name>
    <name type="synonym">Sorghum vulgare</name>
    <dbReference type="NCBI Taxonomy" id="4558"/>
    <lineage>
        <taxon>Eukaryota</taxon>
        <taxon>Viridiplantae</taxon>
        <taxon>Streptophyta</taxon>
        <taxon>Embryophyta</taxon>
        <taxon>Tracheophyta</taxon>
        <taxon>Spermatophyta</taxon>
        <taxon>Magnoliopsida</taxon>
        <taxon>Liliopsida</taxon>
        <taxon>Poales</taxon>
        <taxon>Poaceae</taxon>
        <taxon>PACMAD clade</taxon>
        <taxon>Panicoideae</taxon>
        <taxon>Andropogonodae</taxon>
        <taxon>Andropogoneae</taxon>
        <taxon>Sorghinae</taxon>
        <taxon>Sorghum</taxon>
    </lineage>
</organism>
<dbReference type="Proteomes" id="UP000000768">
    <property type="component" value="Chromosome 1"/>
</dbReference>